<organism evidence="2 3">
    <name type="scientific">Pengzhenrongella sicca</name>
    <dbReference type="NCBI Taxonomy" id="2819238"/>
    <lineage>
        <taxon>Bacteria</taxon>
        <taxon>Bacillati</taxon>
        <taxon>Actinomycetota</taxon>
        <taxon>Actinomycetes</taxon>
        <taxon>Micrococcales</taxon>
        <taxon>Pengzhenrongella</taxon>
    </lineage>
</organism>
<proteinExistence type="predicted"/>
<dbReference type="AlphaFoldDB" id="A0A8A4ZBY5"/>
<gene>
    <name evidence="2" type="ORF">J4E96_11965</name>
</gene>
<dbReference type="KEGG" id="psic:J4E96_11965"/>
<dbReference type="RefSeq" id="WP_227422336.1">
    <property type="nucleotide sequence ID" value="NZ_CP071868.1"/>
</dbReference>
<reference evidence="2" key="1">
    <citation type="submission" date="2021-03" db="EMBL/GenBank/DDBJ databases">
        <title>Pengzhenrongella sicca gen. nov., sp. nov., a new member of suborder Micrococcineae isolated from High-Arctic tundra soil.</title>
        <authorList>
            <person name="Peng F."/>
        </authorList>
    </citation>
    <scope>NUCLEOTIDE SEQUENCE</scope>
    <source>
        <strain evidence="2">LRZ-2</strain>
    </source>
</reference>
<dbReference type="EMBL" id="CP071868">
    <property type="protein sequence ID" value="QTE28106.1"/>
    <property type="molecule type" value="Genomic_DNA"/>
</dbReference>
<evidence type="ECO:0000313" key="3">
    <source>
        <dbReference type="Proteomes" id="UP000663937"/>
    </source>
</evidence>
<name>A0A8A4ZBY5_9MICO</name>
<feature type="region of interest" description="Disordered" evidence="1">
    <location>
        <begin position="33"/>
        <end position="55"/>
    </location>
</feature>
<evidence type="ECO:0000256" key="1">
    <source>
        <dbReference type="SAM" id="MobiDB-lite"/>
    </source>
</evidence>
<keyword evidence="3" id="KW-1185">Reference proteome</keyword>
<dbReference type="Proteomes" id="UP000663937">
    <property type="component" value="Chromosome"/>
</dbReference>
<sequence length="55" mass="6140">MTTLREQRFAEEFSALVARASSEPFVELTDIGRYGESPVGSQLQPAVEEPSRGRR</sequence>
<accession>A0A8A4ZBY5</accession>
<evidence type="ECO:0000313" key="2">
    <source>
        <dbReference type="EMBL" id="QTE28106.1"/>
    </source>
</evidence>
<protein>
    <submittedName>
        <fullName evidence="2">Uncharacterized protein</fullName>
    </submittedName>
</protein>